<evidence type="ECO:0000313" key="1">
    <source>
        <dbReference type="EMBL" id="GBP22313.1"/>
    </source>
</evidence>
<protein>
    <submittedName>
        <fullName evidence="1">Uncharacterized protein</fullName>
    </submittedName>
</protein>
<name>A0A4C1U7D6_EUMVA</name>
<gene>
    <name evidence="1" type="ORF">EVAR_22599_1</name>
</gene>
<dbReference type="EMBL" id="BGZK01000138">
    <property type="protein sequence ID" value="GBP22313.1"/>
    <property type="molecule type" value="Genomic_DNA"/>
</dbReference>
<comment type="caution">
    <text evidence="1">The sequence shown here is derived from an EMBL/GenBank/DDBJ whole genome shotgun (WGS) entry which is preliminary data.</text>
</comment>
<keyword evidence="2" id="KW-1185">Reference proteome</keyword>
<reference evidence="1 2" key="1">
    <citation type="journal article" date="2019" name="Commun. Biol.">
        <title>The bagworm genome reveals a unique fibroin gene that provides high tensile strength.</title>
        <authorList>
            <person name="Kono N."/>
            <person name="Nakamura H."/>
            <person name="Ohtoshi R."/>
            <person name="Tomita M."/>
            <person name="Numata K."/>
            <person name="Arakawa K."/>
        </authorList>
    </citation>
    <scope>NUCLEOTIDE SEQUENCE [LARGE SCALE GENOMIC DNA]</scope>
</reference>
<sequence>MSADPLNVNVGNISRNDNNSFFLKEKNTPMKEAPFTIENISALLDQKLPPTSAVMQNLRFALRNDVKAMITIELYSAISVLKSDYSNDRLHCTRAE</sequence>
<accession>A0A4C1U7D6</accession>
<dbReference type="Proteomes" id="UP000299102">
    <property type="component" value="Unassembled WGS sequence"/>
</dbReference>
<organism evidence="1 2">
    <name type="scientific">Eumeta variegata</name>
    <name type="common">Bagworm moth</name>
    <name type="synonym">Eumeta japonica</name>
    <dbReference type="NCBI Taxonomy" id="151549"/>
    <lineage>
        <taxon>Eukaryota</taxon>
        <taxon>Metazoa</taxon>
        <taxon>Ecdysozoa</taxon>
        <taxon>Arthropoda</taxon>
        <taxon>Hexapoda</taxon>
        <taxon>Insecta</taxon>
        <taxon>Pterygota</taxon>
        <taxon>Neoptera</taxon>
        <taxon>Endopterygota</taxon>
        <taxon>Lepidoptera</taxon>
        <taxon>Glossata</taxon>
        <taxon>Ditrysia</taxon>
        <taxon>Tineoidea</taxon>
        <taxon>Psychidae</taxon>
        <taxon>Oiketicinae</taxon>
        <taxon>Eumeta</taxon>
    </lineage>
</organism>
<dbReference type="AlphaFoldDB" id="A0A4C1U7D6"/>
<evidence type="ECO:0000313" key="2">
    <source>
        <dbReference type="Proteomes" id="UP000299102"/>
    </source>
</evidence>
<proteinExistence type="predicted"/>
<dbReference type="OrthoDB" id="7479742at2759"/>